<dbReference type="GO" id="GO:0005868">
    <property type="term" value="C:cytoplasmic dynein complex"/>
    <property type="evidence" value="ECO:0007669"/>
    <property type="project" value="TreeGrafter"/>
</dbReference>
<keyword evidence="3" id="KW-1185">Reference proteome</keyword>
<reference evidence="3" key="3">
    <citation type="journal article" date="2014" name="Nature">
        <title>Elephant shark genome provides unique insights into gnathostome evolution.</title>
        <authorList>
            <consortium name="International Elephant Shark Genome Sequencing Consortium"/>
            <person name="Venkatesh B."/>
            <person name="Lee A.P."/>
            <person name="Ravi V."/>
            <person name="Maurya A.K."/>
            <person name="Lian M.M."/>
            <person name="Swann J.B."/>
            <person name="Ohta Y."/>
            <person name="Flajnik M.F."/>
            <person name="Sutoh Y."/>
            <person name="Kasahara M."/>
            <person name="Hoon S."/>
            <person name="Gangu V."/>
            <person name="Roy S.W."/>
            <person name="Irimia M."/>
            <person name="Korzh V."/>
            <person name="Kondrychyn I."/>
            <person name="Lim Z.W."/>
            <person name="Tay B.H."/>
            <person name="Tohari S."/>
            <person name="Kong K.W."/>
            <person name="Ho S."/>
            <person name="Lorente-Galdos B."/>
            <person name="Quilez J."/>
            <person name="Marques-Bonet T."/>
            <person name="Raney B.J."/>
            <person name="Ingham P.W."/>
            <person name="Tay A."/>
            <person name="Hillier L.W."/>
            <person name="Minx P."/>
            <person name="Boehm T."/>
            <person name="Wilson R.K."/>
            <person name="Brenner S."/>
            <person name="Warren W.C."/>
        </authorList>
    </citation>
    <scope>NUCLEOTIDE SEQUENCE [LARGE SCALE GENOMIC DNA]</scope>
</reference>
<dbReference type="GO" id="GO:0007018">
    <property type="term" value="P:microtubule-based movement"/>
    <property type="evidence" value="ECO:0007669"/>
    <property type="project" value="TreeGrafter"/>
</dbReference>
<dbReference type="PANTHER" id="PTHR21255:SF27">
    <property type="entry name" value="DYNEIN LIGHT CHAIN TCTEX-TYPE PROTEIN 2"/>
    <property type="match status" value="1"/>
</dbReference>
<dbReference type="InterPro" id="IPR005334">
    <property type="entry name" value="Tctex-1-like"/>
</dbReference>
<organism evidence="2 3">
    <name type="scientific">Callorhinchus milii</name>
    <name type="common">Ghost shark</name>
    <dbReference type="NCBI Taxonomy" id="7868"/>
    <lineage>
        <taxon>Eukaryota</taxon>
        <taxon>Metazoa</taxon>
        <taxon>Chordata</taxon>
        <taxon>Craniata</taxon>
        <taxon>Vertebrata</taxon>
        <taxon>Chondrichthyes</taxon>
        <taxon>Holocephali</taxon>
        <taxon>Chimaeriformes</taxon>
        <taxon>Callorhinchidae</taxon>
        <taxon>Callorhinchus</taxon>
    </lineage>
</organism>
<dbReference type="Proteomes" id="UP000314986">
    <property type="component" value="Unassembled WGS sequence"/>
</dbReference>
<evidence type="ECO:0000256" key="1">
    <source>
        <dbReference type="ARBA" id="ARBA00005361"/>
    </source>
</evidence>
<name>A0A4W3GU11_CALMI</name>
<reference evidence="2" key="5">
    <citation type="submission" date="2025-09" db="UniProtKB">
        <authorList>
            <consortium name="Ensembl"/>
        </authorList>
    </citation>
    <scope>IDENTIFICATION</scope>
</reference>
<proteinExistence type="inferred from homology"/>
<sequence length="136" mass="15850">AHKRRFEEILKERLNESVLQVVHIDKKELDEEDEDVFEEPLSWKPSLLKQRFANTYKLGPDKMFSYGAVSRKIEEFLKGKLKDVKYEGKRCKTLSLSMSDDIKYLIKDMGTGRYKIIARIFLGEKQGQGVTVSISF</sequence>
<dbReference type="AlphaFoldDB" id="A0A4W3GU11"/>
<dbReference type="Gene3D" id="3.30.1140.40">
    <property type="entry name" value="Tctex-1"/>
    <property type="match status" value="1"/>
</dbReference>
<evidence type="ECO:0000313" key="2">
    <source>
        <dbReference type="Ensembl" id="ENSCMIP00000006470.1"/>
    </source>
</evidence>
<dbReference type="GO" id="GO:0005737">
    <property type="term" value="C:cytoplasm"/>
    <property type="evidence" value="ECO:0007669"/>
    <property type="project" value="TreeGrafter"/>
</dbReference>
<dbReference type="Pfam" id="PF03645">
    <property type="entry name" value="Tctex-1"/>
    <property type="match status" value="1"/>
</dbReference>
<reference evidence="3" key="2">
    <citation type="journal article" date="2007" name="PLoS Biol.">
        <title>Survey sequencing and comparative analysis of the elephant shark (Callorhinchus milii) genome.</title>
        <authorList>
            <person name="Venkatesh B."/>
            <person name="Kirkness E.F."/>
            <person name="Loh Y.H."/>
            <person name="Halpern A.L."/>
            <person name="Lee A.P."/>
            <person name="Johnson J."/>
            <person name="Dandona N."/>
            <person name="Viswanathan L.D."/>
            <person name="Tay A."/>
            <person name="Venter J.C."/>
            <person name="Strausberg R.L."/>
            <person name="Brenner S."/>
        </authorList>
    </citation>
    <scope>NUCLEOTIDE SEQUENCE [LARGE SCALE GENOMIC DNA]</scope>
</reference>
<evidence type="ECO:0000313" key="3">
    <source>
        <dbReference type="Proteomes" id="UP000314986"/>
    </source>
</evidence>
<dbReference type="Ensembl" id="ENSCMIT00000006681.1">
    <property type="protein sequence ID" value="ENSCMIP00000006470.1"/>
    <property type="gene ID" value="ENSCMIG00000003667.1"/>
</dbReference>
<protein>
    <submittedName>
        <fullName evidence="2">Uncharacterized protein</fullName>
    </submittedName>
</protein>
<dbReference type="PANTHER" id="PTHR21255">
    <property type="entry name" value="T-COMPLEX-ASSOCIATED-TESTIS-EXPRESSED 1/ DYNEIN LIGHT CHAIN"/>
    <property type="match status" value="1"/>
</dbReference>
<dbReference type="InterPro" id="IPR038586">
    <property type="entry name" value="Tctex-1-like_sf"/>
</dbReference>
<accession>A0A4W3GU11</accession>
<reference evidence="2" key="4">
    <citation type="submission" date="2025-08" db="UniProtKB">
        <authorList>
            <consortium name="Ensembl"/>
        </authorList>
    </citation>
    <scope>IDENTIFICATION</scope>
</reference>
<dbReference type="GeneTree" id="ENSGT00940000160069"/>
<reference evidence="3" key="1">
    <citation type="journal article" date="2006" name="Science">
        <title>Ancient noncoding elements conserved in the human genome.</title>
        <authorList>
            <person name="Venkatesh B."/>
            <person name="Kirkness E.F."/>
            <person name="Loh Y.H."/>
            <person name="Halpern A.L."/>
            <person name="Lee A.P."/>
            <person name="Johnson J."/>
            <person name="Dandona N."/>
            <person name="Viswanathan L.D."/>
            <person name="Tay A."/>
            <person name="Venter J.C."/>
            <person name="Strausberg R.L."/>
            <person name="Brenner S."/>
        </authorList>
    </citation>
    <scope>NUCLEOTIDE SEQUENCE [LARGE SCALE GENOMIC DNA]</scope>
</reference>
<dbReference type="GO" id="GO:0045505">
    <property type="term" value="F:dynein intermediate chain binding"/>
    <property type="evidence" value="ECO:0007669"/>
    <property type="project" value="TreeGrafter"/>
</dbReference>
<comment type="similarity">
    <text evidence="1">Belongs to the dynein light chain Tctex-type family.</text>
</comment>